<keyword evidence="4" id="KW-1185">Reference proteome</keyword>
<feature type="transmembrane region" description="Helical" evidence="2">
    <location>
        <begin position="222"/>
        <end position="239"/>
    </location>
</feature>
<feature type="region of interest" description="Disordered" evidence="1">
    <location>
        <begin position="89"/>
        <end position="206"/>
    </location>
</feature>
<comment type="caution">
    <text evidence="3">The sequence shown here is derived from an EMBL/GenBank/DDBJ whole genome shotgun (WGS) entry which is preliminary data.</text>
</comment>
<reference evidence="3 4" key="1">
    <citation type="journal article" date="2013" name="Curr. Biol.">
        <title>The Genome of the Foraminiferan Reticulomyxa filosa.</title>
        <authorList>
            <person name="Glockner G."/>
            <person name="Hulsmann N."/>
            <person name="Schleicher M."/>
            <person name="Noegel A.A."/>
            <person name="Eichinger L."/>
            <person name="Gallinger C."/>
            <person name="Pawlowski J."/>
            <person name="Sierra R."/>
            <person name="Euteneuer U."/>
            <person name="Pillet L."/>
            <person name="Moustafa A."/>
            <person name="Platzer M."/>
            <person name="Groth M."/>
            <person name="Szafranski K."/>
            <person name="Schliwa M."/>
        </authorList>
    </citation>
    <scope>NUCLEOTIDE SEQUENCE [LARGE SCALE GENOMIC DNA]</scope>
</reference>
<evidence type="ECO:0000256" key="1">
    <source>
        <dbReference type="SAM" id="MobiDB-lite"/>
    </source>
</evidence>
<keyword evidence="2" id="KW-0812">Transmembrane</keyword>
<evidence type="ECO:0000256" key="2">
    <source>
        <dbReference type="SAM" id="Phobius"/>
    </source>
</evidence>
<protein>
    <submittedName>
        <fullName evidence="3">Uncharacterized protein</fullName>
    </submittedName>
</protein>
<feature type="compositionally biased region" description="Low complexity" evidence="1">
    <location>
        <begin position="158"/>
        <end position="202"/>
    </location>
</feature>
<gene>
    <name evidence="3" type="ORF">RFI_39387</name>
</gene>
<keyword evidence="2" id="KW-1133">Transmembrane helix</keyword>
<name>X6L9T3_RETFI</name>
<proteinExistence type="predicted"/>
<dbReference type="AlphaFoldDB" id="X6L9T3"/>
<organism evidence="3 4">
    <name type="scientific">Reticulomyxa filosa</name>
    <dbReference type="NCBI Taxonomy" id="46433"/>
    <lineage>
        <taxon>Eukaryota</taxon>
        <taxon>Sar</taxon>
        <taxon>Rhizaria</taxon>
        <taxon>Retaria</taxon>
        <taxon>Foraminifera</taxon>
        <taxon>Monothalamids</taxon>
        <taxon>Reticulomyxidae</taxon>
        <taxon>Reticulomyxa</taxon>
    </lineage>
</organism>
<dbReference type="EMBL" id="ASPP01047553">
    <property type="protein sequence ID" value="ETN98130.1"/>
    <property type="molecule type" value="Genomic_DNA"/>
</dbReference>
<sequence>MKPTKRGGCINAWKKCTFFFLSLDFFGSEQGGERRKRGKEQTEFAQGTVVPSLLFSIRLEWSEGGRGRERGREKKKVRMNMKIYLQQSWHRGRGHPRNLGNTRNSSDGSIGIGYNNAGNQSRSVNYGANANSSNAGGIENNANAHPRTLQNTVDANDRNSINSNNNNNNNDVYNSNGNNTNVSGDPNDNFIDNASANNSNANDDVHHSNSTLHSFRGVSFHLWLYRFNLLILLFHYFFIF</sequence>
<evidence type="ECO:0000313" key="4">
    <source>
        <dbReference type="Proteomes" id="UP000023152"/>
    </source>
</evidence>
<keyword evidence="2" id="KW-0472">Membrane</keyword>
<accession>X6L9T3</accession>
<feature type="compositionally biased region" description="Polar residues" evidence="1">
    <location>
        <begin position="99"/>
        <end position="108"/>
    </location>
</feature>
<feature type="compositionally biased region" description="Low complexity" evidence="1">
    <location>
        <begin position="123"/>
        <end position="144"/>
    </location>
</feature>
<dbReference type="Proteomes" id="UP000023152">
    <property type="component" value="Unassembled WGS sequence"/>
</dbReference>
<evidence type="ECO:0000313" key="3">
    <source>
        <dbReference type="EMBL" id="ETN98130.1"/>
    </source>
</evidence>